<comment type="caution">
    <text evidence="5">The sequence shown here is derived from an EMBL/GenBank/DDBJ whole genome shotgun (WGS) entry which is preliminary data.</text>
</comment>
<evidence type="ECO:0000256" key="2">
    <source>
        <dbReference type="ARBA" id="ARBA00022801"/>
    </source>
</evidence>
<sequence length="377" mass="41849">MTRTLRSFLLTTCIIGCVATTPAAAGPETGAGGESPYAEAKRIIGDVQRIVTPDGVQEMYRVPLGGIDQWISVRGADRDNPILLYLHGGPAAPMMPAAWTFQRPWEDYFTVVQWDQRAAGKTYLANDPDAVAPTILIDRYVADTIELIAHLRETYGKRKVFLLGHSWGSIVGMRTLVEKPEWLHAYIGLGQIIQPGLGERIGYEYALAQATKDGNREAIVELEALAPYPGGDVRGGRIDRQRKWVIHYGGHSAYRDNSDYYFASQRLSPDYSEADRKAIGLGSALTLDRILGQWNDVDFREVRKVEAPVLMFMGRHDYSTPSRAAADWLEQVEAPAKQAVWFEHSAHFAPLEEPGRTLMALVTRVRPLAKAVGDSEP</sequence>
<feature type="domain" description="AB hydrolase-1" evidence="4">
    <location>
        <begin position="83"/>
        <end position="356"/>
    </location>
</feature>
<dbReference type="EMBL" id="JBFWIC010000003">
    <property type="protein sequence ID" value="MEZ0473705.1"/>
    <property type="molecule type" value="Genomic_DNA"/>
</dbReference>
<dbReference type="Pfam" id="PF12697">
    <property type="entry name" value="Abhydrolase_6"/>
    <property type="match status" value="1"/>
</dbReference>
<gene>
    <name evidence="5" type="ORF">AB6713_03605</name>
</gene>
<proteinExistence type="inferred from homology"/>
<dbReference type="InterPro" id="IPR029058">
    <property type="entry name" value="AB_hydrolase_fold"/>
</dbReference>
<evidence type="ECO:0000256" key="1">
    <source>
        <dbReference type="ARBA" id="ARBA00010088"/>
    </source>
</evidence>
<evidence type="ECO:0000313" key="6">
    <source>
        <dbReference type="Proteomes" id="UP001566331"/>
    </source>
</evidence>
<organism evidence="5 6">
    <name type="scientific">Luteimonas salinilitoris</name>
    <dbReference type="NCBI Taxonomy" id="3237697"/>
    <lineage>
        <taxon>Bacteria</taxon>
        <taxon>Pseudomonadati</taxon>
        <taxon>Pseudomonadota</taxon>
        <taxon>Gammaproteobacteria</taxon>
        <taxon>Lysobacterales</taxon>
        <taxon>Lysobacteraceae</taxon>
        <taxon>Luteimonas</taxon>
    </lineage>
</organism>
<name>A0ABV4HQN2_9GAMM</name>
<dbReference type="InterPro" id="IPR002410">
    <property type="entry name" value="Peptidase_S33"/>
</dbReference>
<feature type="chain" id="PRO_5047340828" evidence="3">
    <location>
        <begin position="26"/>
        <end position="377"/>
    </location>
</feature>
<accession>A0ABV4HQN2</accession>
<comment type="similarity">
    <text evidence="1">Belongs to the peptidase S33 family.</text>
</comment>
<keyword evidence="2 5" id="KW-0378">Hydrolase</keyword>
<dbReference type="PANTHER" id="PTHR43329">
    <property type="entry name" value="EPOXIDE HYDROLASE"/>
    <property type="match status" value="1"/>
</dbReference>
<evidence type="ECO:0000313" key="5">
    <source>
        <dbReference type="EMBL" id="MEZ0473705.1"/>
    </source>
</evidence>
<reference evidence="5 6" key="1">
    <citation type="submission" date="2024-07" db="EMBL/GenBank/DDBJ databases">
        <title>Luteimonas salilacus sp. nov., isolated from the shore soil of Salt Lake in Tibet of China.</title>
        <authorList>
            <person name="Zhang X."/>
            <person name="Li A."/>
        </authorList>
    </citation>
    <scope>NUCLEOTIDE SEQUENCE [LARGE SCALE GENOMIC DNA]</scope>
    <source>
        <strain evidence="5 6">B3-2-R+30</strain>
    </source>
</reference>
<feature type="signal peptide" evidence="3">
    <location>
        <begin position="1"/>
        <end position="25"/>
    </location>
</feature>
<dbReference type="PRINTS" id="PR00793">
    <property type="entry name" value="PROAMNOPTASE"/>
</dbReference>
<protein>
    <submittedName>
        <fullName evidence="5">Alpha/beta fold hydrolase</fullName>
    </submittedName>
</protein>
<dbReference type="Gene3D" id="3.40.50.1820">
    <property type="entry name" value="alpha/beta hydrolase"/>
    <property type="match status" value="1"/>
</dbReference>
<dbReference type="Proteomes" id="UP001566331">
    <property type="component" value="Unassembled WGS sequence"/>
</dbReference>
<evidence type="ECO:0000259" key="4">
    <source>
        <dbReference type="Pfam" id="PF12697"/>
    </source>
</evidence>
<dbReference type="InterPro" id="IPR000073">
    <property type="entry name" value="AB_hydrolase_1"/>
</dbReference>
<keyword evidence="6" id="KW-1185">Reference proteome</keyword>
<keyword evidence="3" id="KW-0732">Signal</keyword>
<evidence type="ECO:0000256" key="3">
    <source>
        <dbReference type="SAM" id="SignalP"/>
    </source>
</evidence>
<dbReference type="RefSeq" id="WP_370562951.1">
    <property type="nucleotide sequence ID" value="NZ_JBFWIB010000002.1"/>
</dbReference>
<dbReference type="SUPFAM" id="SSF53474">
    <property type="entry name" value="alpha/beta-Hydrolases"/>
    <property type="match status" value="1"/>
</dbReference>
<dbReference type="GO" id="GO:0016787">
    <property type="term" value="F:hydrolase activity"/>
    <property type="evidence" value="ECO:0007669"/>
    <property type="project" value="UniProtKB-KW"/>
</dbReference>